<dbReference type="InterPro" id="IPR050659">
    <property type="entry name" value="Peptidase_M24B"/>
</dbReference>
<dbReference type="Gene3D" id="3.90.230.10">
    <property type="entry name" value="Creatinase/methionine aminopeptidase superfamily"/>
    <property type="match status" value="1"/>
</dbReference>
<accession>A0A5B9D5J4</accession>
<evidence type="ECO:0000259" key="1">
    <source>
        <dbReference type="Pfam" id="PF00557"/>
    </source>
</evidence>
<dbReference type="Proteomes" id="UP000321408">
    <property type="component" value="Chromosome"/>
</dbReference>
<dbReference type="OrthoDB" id="1346at2157"/>
<dbReference type="SUPFAM" id="SSF55920">
    <property type="entry name" value="Creatinase/aminopeptidase"/>
    <property type="match status" value="1"/>
</dbReference>
<feature type="domain" description="Peptidase M24" evidence="1">
    <location>
        <begin position="158"/>
        <end position="373"/>
    </location>
</feature>
<dbReference type="Pfam" id="PF00557">
    <property type="entry name" value="Peptidase_M24"/>
    <property type="match status" value="1"/>
</dbReference>
<dbReference type="GeneID" id="41328195"/>
<dbReference type="GO" id="GO:0102009">
    <property type="term" value="F:proline dipeptidase activity"/>
    <property type="evidence" value="ECO:0007669"/>
    <property type="project" value="UniProtKB-EC"/>
</dbReference>
<evidence type="ECO:0000313" key="2">
    <source>
        <dbReference type="EMBL" id="QEE14379.1"/>
    </source>
</evidence>
<dbReference type="AlphaFoldDB" id="A0A5B9D5J4"/>
<organism evidence="2 3">
    <name type="scientific">Promethearchaeum syntrophicum</name>
    <dbReference type="NCBI Taxonomy" id="2594042"/>
    <lineage>
        <taxon>Archaea</taxon>
        <taxon>Promethearchaeati</taxon>
        <taxon>Promethearchaeota</taxon>
        <taxon>Promethearchaeia</taxon>
        <taxon>Promethearchaeales</taxon>
        <taxon>Promethearchaeaceae</taxon>
        <taxon>Promethearchaeum</taxon>
    </lineage>
</organism>
<proteinExistence type="predicted"/>
<dbReference type="PANTHER" id="PTHR46112">
    <property type="entry name" value="AMINOPEPTIDASE"/>
    <property type="match status" value="1"/>
</dbReference>
<evidence type="ECO:0000313" key="3">
    <source>
        <dbReference type="Proteomes" id="UP000321408"/>
    </source>
</evidence>
<dbReference type="EMBL" id="CP042905">
    <property type="protein sequence ID" value="QEE14379.1"/>
    <property type="molecule type" value="Genomic_DNA"/>
</dbReference>
<dbReference type="PANTHER" id="PTHR46112:SF3">
    <property type="entry name" value="AMINOPEPTIDASE YPDF"/>
    <property type="match status" value="1"/>
</dbReference>
<reference evidence="2 3" key="1">
    <citation type="journal article" date="2020" name="Nature">
        <title>Isolation of an archaeon at the prokaryote-eukaryote interface.</title>
        <authorList>
            <person name="Imachi H."/>
            <person name="Nobu M.K."/>
            <person name="Nakahara N."/>
            <person name="Morono Y."/>
            <person name="Ogawara M."/>
            <person name="Takaki Y."/>
            <person name="Takano Y."/>
            <person name="Uematsu K."/>
            <person name="Ikuta T."/>
            <person name="Ito M."/>
            <person name="Matsui Y."/>
            <person name="Miyazaki M."/>
            <person name="Murata K."/>
            <person name="Saito Y."/>
            <person name="Sakai S."/>
            <person name="Song C."/>
            <person name="Tasumi E."/>
            <person name="Yamanaka Y."/>
            <person name="Yamaguchi T."/>
            <person name="Kamagata Y."/>
            <person name="Tamaki H."/>
            <person name="Takai K."/>
        </authorList>
    </citation>
    <scope>NUCLEOTIDE SEQUENCE [LARGE SCALE GENOMIC DNA]</scope>
    <source>
        <strain evidence="2 3">MK-D1</strain>
    </source>
</reference>
<dbReference type="RefSeq" id="WP_147661334.1">
    <property type="nucleotide sequence ID" value="NZ_CP042905.2"/>
</dbReference>
<gene>
    <name evidence="2" type="ORF">DSAG12_00192</name>
</gene>
<reference evidence="2 3" key="2">
    <citation type="journal article" date="2024" name="Int. J. Syst. Evol. Microbiol.">
        <title>Promethearchaeum syntrophicum gen. nov., sp. nov., an anaerobic, obligately syntrophic archaeon, the first isolate of the lineage 'Asgard' archaea, and proposal of the new archaeal phylum Promethearchaeota phyl. nov. and kingdom Promethearchaeati regn. nov.</title>
        <authorList>
            <person name="Imachi H."/>
            <person name="Nobu M.K."/>
            <person name="Kato S."/>
            <person name="Takaki Y."/>
            <person name="Miyazaki M."/>
            <person name="Miyata M."/>
            <person name="Ogawara M."/>
            <person name="Saito Y."/>
            <person name="Sakai S."/>
            <person name="Tahara Y.O."/>
            <person name="Takano Y."/>
            <person name="Tasumi E."/>
            <person name="Uematsu K."/>
            <person name="Yoshimura T."/>
            <person name="Itoh T."/>
            <person name="Ohkuma M."/>
            <person name="Takai K."/>
        </authorList>
    </citation>
    <scope>NUCLEOTIDE SEQUENCE [LARGE SCALE GENOMIC DNA]</scope>
    <source>
        <strain evidence="2 3">MK-D1</strain>
    </source>
</reference>
<dbReference type="KEGG" id="psyt:DSAG12_00192"/>
<name>A0A5B9D5J4_9ARCH</name>
<sequence length="394" mass="45768">MELLDIQESIRELNFDGWLFFDFANRDMISYRILDLDEKKHTSRRWFYFIPAKGNPQKILSKVEPKKLANLPGDEHYYLKWEELHKFLREILPNGSKIAMNYSPNNNIPYISTIDLGTGELIRSFGVEIVSSMDLIQKYEGLVKEDAFQTHMEAMPLMHKITIGAFQEIGRRLKLNESFTEYDISLWMKSQMEKNGLDCMESPPQVSVNDHAADPHFDPAITTVEIKKGDIILIDSWAKMKKTGSIFYDFTMMAYAGIKIPPRYQEIWEIVRDARDLVIKFEKEKFREGKECFGWELDKIARDFINEKGFGRYFVHRTGHSIGQEVHGNAVHLDSLETKDERRIVPYILHSVEPGIYLPNEKIGVRTEVDVYIDGNGIVKVTGPLQNEIFKIDC</sequence>
<dbReference type="InterPro" id="IPR036005">
    <property type="entry name" value="Creatinase/aminopeptidase-like"/>
</dbReference>
<dbReference type="InterPro" id="IPR000994">
    <property type="entry name" value="Pept_M24"/>
</dbReference>
<keyword evidence="3" id="KW-1185">Reference proteome</keyword>
<protein>
    <submittedName>
        <fullName evidence="2">M24 family metallopeptidase</fullName>
    </submittedName>
</protein>